<comment type="similarity">
    <text evidence="1">Belongs to the paxM FAD-dependent monooxygenase family.</text>
</comment>
<reference evidence="7" key="1">
    <citation type="journal article" date="2020" name="Stud. Mycol.">
        <title>101 Dothideomycetes genomes: a test case for predicting lifestyles and emergence of pathogens.</title>
        <authorList>
            <person name="Haridas S."/>
            <person name="Albert R."/>
            <person name="Binder M."/>
            <person name="Bloem J."/>
            <person name="Labutti K."/>
            <person name="Salamov A."/>
            <person name="Andreopoulos B."/>
            <person name="Baker S."/>
            <person name="Barry K."/>
            <person name="Bills G."/>
            <person name="Bluhm B."/>
            <person name="Cannon C."/>
            <person name="Castanera R."/>
            <person name="Culley D."/>
            <person name="Daum C."/>
            <person name="Ezra D."/>
            <person name="Gonzalez J."/>
            <person name="Henrissat B."/>
            <person name="Kuo A."/>
            <person name="Liang C."/>
            <person name="Lipzen A."/>
            <person name="Lutzoni F."/>
            <person name="Magnuson J."/>
            <person name="Mondo S."/>
            <person name="Nolan M."/>
            <person name="Ohm R."/>
            <person name="Pangilinan J."/>
            <person name="Park H.-J."/>
            <person name="Ramirez L."/>
            <person name="Alfaro M."/>
            <person name="Sun H."/>
            <person name="Tritt A."/>
            <person name="Yoshinaga Y."/>
            <person name="Zwiers L.-H."/>
            <person name="Turgeon B."/>
            <person name="Goodwin S."/>
            <person name="Spatafora J."/>
            <person name="Crous P."/>
            <person name="Grigoriev I."/>
        </authorList>
    </citation>
    <scope>NUCLEOTIDE SEQUENCE</scope>
    <source>
        <strain evidence="7">CBS 207.26</strain>
    </source>
</reference>
<dbReference type="InterPro" id="IPR036188">
    <property type="entry name" value="FAD/NAD-bd_sf"/>
</dbReference>
<keyword evidence="3" id="KW-0274">FAD</keyword>
<keyword evidence="5" id="KW-0503">Monooxygenase</keyword>
<evidence type="ECO:0000256" key="2">
    <source>
        <dbReference type="ARBA" id="ARBA00022630"/>
    </source>
</evidence>
<evidence type="ECO:0000256" key="1">
    <source>
        <dbReference type="ARBA" id="ARBA00007992"/>
    </source>
</evidence>
<dbReference type="SUPFAM" id="SSF51905">
    <property type="entry name" value="FAD/NAD(P)-binding domain"/>
    <property type="match status" value="1"/>
</dbReference>
<dbReference type="InterPro" id="IPR002938">
    <property type="entry name" value="FAD-bd"/>
</dbReference>
<dbReference type="EMBL" id="ML994653">
    <property type="protein sequence ID" value="KAF2181289.1"/>
    <property type="molecule type" value="Genomic_DNA"/>
</dbReference>
<name>A0A6A6DSU6_9PEZI</name>
<dbReference type="GO" id="GO:0071949">
    <property type="term" value="F:FAD binding"/>
    <property type="evidence" value="ECO:0007669"/>
    <property type="project" value="InterPro"/>
</dbReference>
<evidence type="ECO:0000313" key="7">
    <source>
        <dbReference type="EMBL" id="KAF2181289.1"/>
    </source>
</evidence>
<keyword evidence="8" id="KW-1185">Reference proteome</keyword>
<accession>A0A6A6DSU6</accession>
<evidence type="ECO:0000259" key="6">
    <source>
        <dbReference type="Pfam" id="PF01494"/>
    </source>
</evidence>
<dbReference type="PANTHER" id="PTHR13789">
    <property type="entry name" value="MONOOXYGENASE"/>
    <property type="match status" value="1"/>
</dbReference>
<keyword evidence="4" id="KW-0560">Oxidoreductase</keyword>
<organism evidence="7 8">
    <name type="scientific">Zopfia rhizophila CBS 207.26</name>
    <dbReference type="NCBI Taxonomy" id="1314779"/>
    <lineage>
        <taxon>Eukaryota</taxon>
        <taxon>Fungi</taxon>
        <taxon>Dikarya</taxon>
        <taxon>Ascomycota</taxon>
        <taxon>Pezizomycotina</taxon>
        <taxon>Dothideomycetes</taxon>
        <taxon>Dothideomycetes incertae sedis</taxon>
        <taxon>Zopfiaceae</taxon>
        <taxon>Zopfia</taxon>
    </lineage>
</organism>
<dbReference type="GO" id="GO:0004497">
    <property type="term" value="F:monooxygenase activity"/>
    <property type="evidence" value="ECO:0007669"/>
    <property type="project" value="UniProtKB-KW"/>
</dbReference>
<evidence type="ECO:0000256" key="3">
    <source>
        <dbReference type="ARBA" id="ARBA00022827"/>
    </source>
</evidence>
<evidence type="ECO:0000256" key="4">
    <source>
        <dbReference type="ARBA" id="ARBA00023002"/>
    </source>
</evidence>
<feature type="domain" description="FAD-binding" evidence="6">
    <location>
        <begin position="114"/>
        <end position="344"/>
    </location>
</feature>
<dbReference type="OrthoDB" id="16820at2759"/>
<dbReference type="PRINTS" id="PR00420">
    <property type="entry name" value="RNGMNOXGNASE"/>
</dbReference>
<dbReference type="PANTHER" id="PTHR13789:SF309">
    <property type="entry name" value="PUTATIVE (AFU_ORTHOLOGUE AFUA_6G14510)-RELATED"/>
    <property type="match status" value="1"/>
</dbReference>
<protein>
    <submittedName>
        <fullName evidence="7">FAD/NAD(P)-binding domain-containing protein</fullName>
    </submittedName>
</protein>
<dbReference type="Gene3D" id="3.50.50.60">
    <property type="entry name" value="FAD/NAD(P)-binding domain"/>
    <property type="match status" value="1"/>
</dbReference>
<dbReference type="Pfam" id="PF01494">
    <property type="entry name" value="FAD_binding_3"/>
    <property type="match status" value="1"/>
</dbReference>
<sequence length="427" mass="48219">MKIIIIGAGISGLSTYLFFKKHLPEEFRHSIYIYEKRSEILAQSDSKYLDLEGGGLGIMPNGLQVLKDLDTWLSKEVASQGILCENFTFYNKYGQMGVRQNISTGTRELQCVSISRHGLWRCLMSQVKHFGDAEEIIKIRKVTRVYWNERMKKAVLQFTCNENIKEEIDAELVVGADGINSVTRRSLFVSEDYSPKYSGFSWVGGGIQPSQLPEPVVKGRAWVFNLDRQSYFCYSPGGKISGNKIMWLSLYADRNPSSTKLLKADLWYRHRHWTDPIIQDIITEADPKSINRINVMPELPEWGRNGIVLVGDAAHAMSPTSGQGASQGLEDAQALALVLTETLKQCQEEDDGALNLEIANAIRLFSEIRRPRVKWIAKLGQRLDTLVLPYSRIILCVLHYLPFISKSIRIVNGLEAKMAQKSLATDI</sequence>
<dbReference type="Proteomes" id="UP000800200">
    <property type="component" value="Unassembled WGS sequence"/>
</dbReference>
<keyword evidence="2" id="KW-0285">Flavoprotein</keyword>
<dbReference type="InterPro" id="IPR050493">
    <property type="entry name" value="FAD-dep_Monooxygenase_BioMet"/>
</dbReference>
<gene>
    <name evidence="7" type="ORF">K469DRAFT_589775</name>
</gene>
<evidence type="ECO:0000313" key="8">
    <source>
        <dbReference type="Proteomes" id="UP000800200"/>
    </source>
</evidence>
<proteinExistence type="inferred from homology"/>
<evidence type="ECO:0000256" key="5">
    <source>
        <dbReference type="ARBA" id="ARBA00023033"/>
    </source>
</evidence>
<dbReference type="AlphaFoldDB" id="A0A6A6DSU6"/>